<reference evidence="2 3" key="1">
    <citation type="submission" date="2015-04" db="EMBL/GenBank/DDBJ databases">
        <authorList>
            <person name="Syromyatnikov M.Y."/>
            <person name="Popov V.N."/>
        </authorList>
    </citation>
    <scope>NUCLEOTIDE SEQUENCE [LARGE SCALE GENOMIC DNA]</scope>
    <source>
        <strain evidence="2">WF-38-12</strain>
    </source>
</reference>
<organism evidence="2 3">
    <name type="scientific">Talaromyces islandicus</name>
    <name type="common">Penicillium islandicum</name>
    <dbReference type="NCBI Taxonomy" id="28573"/>
    <lineage>
        <taxon>Eukaryota</taxon>
        <taxon>Fungi</taxon>
        <taxon>Dikarya</taxon>
        <taxon>Ascomycota</taxon>
        <taxon>Pezizomycotina</taxon>
        <taxon>Eurotiomycetes</taxon>
        <taxon>Eurotiomycetidae</taxon>
        <taxon>Eurotiales</taxon>
        <taxon>Trichocomaceae</taxon>
        <taxon>Talaromyces</taxon>
        <taxon>Talaromyces sect. Islandici</taxon>
    </lineage>
</organism>
<evidence type="ECO:0000256" key="1">
    <source>
        <dbReference type="SAM" id="MobiDB-lite"/>
    </source>
</evidence>
<evidence type="ECO:0000313" key="2">
    <source>
        <dbReference type="EMBL" id="CRG84117.1"/>
    </source>
</evidence>
<dbReference type="EMBL" id="CVMT01000001">
    <property type="protein sequence ID" value="CRG84117.1"/>
    <property type="molecule type" value="Genomic_DNA"/>
</dbReference>
<proteinExistence type="predicted"/>
<gene>
    <name evidence="2" type="ORF">PISL3812_01447</name>
</gene>
<accession>A0A0U1LM57</accession>
<protein>
    <submittedName>
        <fullName evidence="2">Uncharacterized protein</fullName>
    </submittedName>
</protein>
<feature type="compositionally biased region" description="Polar residues" evidence="1">
    <location>
        <begin position="97"/>
        <end position="106"/>
    </location>
</feature>
<feature type="compositionally biased region" description="Acidic residues" evidence="1">
    <location>
        <begin position="130"/>
        <end position="139"/>
    </location>
</feature>
<dbReference type="Proteomes" id="UP000054383">
    <property type="component" value="Unassembled WGS sequence"/>
</dbReference>
<feature type="region of interest" description="Disordered" evidence="1">
    <location>
        <begin position="95"/>
        <end position="142"/>
    </location>
</feature>
<dbReference type="OMA" id="PEFAMST"/>
<dbReference type="OrthoDB" id="4224027at2759"/>
<keyword evidence="3" id="KW-1185">Reference proteome</keyword>
<name>A0A0U1LM57_TALIS</name>
<dbReference type="AlphaFoldDB" id="A0A0U1LM57"/>
<sequence length="206" mass="22712">MMASHLPEFAMSTGKVLDAVQALRKSSTVDEAARFWSRILDMFFPVAQGFETTTFYSTSDRVMLALRRVLDADGDTIFDDGEITAILVVDCRAPTEPETQSQNGSPGKNEARDGDDSDHDSDRGKRPETEPEPEPEPEPYEERLVSEFGVISKGLQADMIRNVEVSCKCASQLSIQLLQGSEMGSANLAKASGRDKTEQWLRDMAS</sequence>
<evidence type="ECO:0000313" key="3">
    <source>
        <dbReference type="Proteomes" id="UP000054383"/>
    </source>
</evidence>
<feature type="compositionally biased region" description="Basic and acidic residues" evidence="1">
    <location>
        <begin position="109"/>
        <end position="129"/>
    </location>
</feature>